<dbReference type="InterPro" id="IPR016181">
    <property type="entry name" value="Acyl_CoA_acyltransferase"/>
</dbReference>
<comment type="similarity">
    <text evidence="4">Belongs to the R-transferase family. Bpt subfamily.</text>
</comment>
<dbReference type="SUPFAM" id="SSF55729">
    <property type="entry name" value="Acyl-CoA N-acyltransferases (Nat)"/>
    <property type="match status" value="1"/>
</dbReference>
<evidence type="ECO:0000259" key="5">
    <source>
        <dbReference type="Pfam" id="PF04376"/>
    </source>
</evidence>
<evidence type="ECO:0000259" key="6">
    <source>
        <dbReference type="Pfam" id="PF04377"/>
    </source>
</evidence>
<dbReference type="GO" id="GO:0005737">
    <property type="term" value="C:cytoplasm"/>
    <property type="evidence" value="ECO:0007669"/>
    <property type="project" value="UniProtKB-SubCell"/>
</dbReference>
<evidence type="ECO:0000313" key="7">
    <source>
        <dbReference type="EMBL" id="ALP53470.1"/>
    </source>
</evidence>
<dbReference type="NCBIfam" id="NF002341">
    <property type="entry name" value="PRK01305.1-1"/>
    <property type="match status" value="1"/>
</dbReference>
<evidence type="ECO:0000256" key="1">
    <source>
        <dbReference type="ARBA" id="ARBA00022490"/>
    </source>
</evidence>
<protein>
    <recommendedName>
        <fullName evidence="4">Aspartate/glutamate leucyltransferase</fullName>
        <ecNumber evidence="4">2.3.2.29</ecNumber>
    </recommendedName>
</protein>
<feature type="domain" description="N-end rule aminoacyl transferase C-terminal" evidence="6">
    <location>
        <begin position="107"/>
        <end position="226"/>
    </location>
</feature>
<keyword evidence="3 4" id="KW-0012">Acyltransferase</keyword>
<proteinExistence type="inferred from homology"/>
<dbReference type="HAMAP" id="MF_00689">
    <property type="entry name" value="Bpt"/>
    <property type="match status" value="1"/>
</dbReference>
<evidence type="ECO:0000256" key="4">
    <source>
        <dbReference type="HAMAP-Rule" id="MF_00689"/>
    </source>
</evidence>
<dbReference type="Pfam" id="PF04377">
    <property type="entry name" value="ATE_C"/>
    <property type="match status" value="1"/>
</dbReference>
<dbReference type="Pfam" id="PF04376">
    <property type="entry name" value="ATE_N"/>
    <property type="match status" value="1"/>
</dbReference>
<comment type="function">
    <text evidence="4">Functions in the N-end rule pathway of protein degradation where it conjugates Leu from its aminoacyl-tRNA to the N-termini of proteins containing an N-terminal aspartate or glutamate.</text>
</comment>
<comment type="catalytic activity">
    <reaction evidence="4">
        <text>N-terminal L-glutamyl-[protein] + L-leucyl-tRNA(Leu) = N-terminal L-leucyl-L-glutamyl-[protein] + tRNA(Leu) + H(+)</text>
        <dbReference type="Rhea" id="RHEA:50412"/>
        <dbReference type="Rhea" id="RHEA-COMP:9613"/>
        <dbReference type="Rhea" id="RHEA-COMP:9622"/>
        <dbReference type="Rhea" id="RHEA-COMP:12664"/>
        <dbReference type="Rhea" id="RHEA-COMP:12668"/>
        <dbReference type="ChEBI" id="CHEBI:15378"/>
        <dbReference type="ChEBI" id="CHEBI:64721"/>
        <dbReference type="ChEBI" id="CHEBI:78442"/>
        <dbReference type="ChEBI" id="CHEBI:78494"/>
        <dbReference type="ChEBI" id="CHEBI:133041"/>
        <dbReference type="EC" id="2.3.2.29"/>
    </reaction>
</comment>
<comment type="catalytic activity">
    <reaction evidence="4">
        <text>N-terminal L-aspartyl-[protein] + L-leucyl-tRNA(Leu) = N-terminal L-leucyl-L-aspartyl-[protein] + tRNA(Leu) + H(+)</text>
        <dbReference type="Rhea" id="RHEA:50420"/>
        <dbReference type="Rhea" id="RHEA-COMP:9613"/>
        <dbReference type="Rhea" id="RHEA-COMP:9622"/>
        <dbReference type="Rhea" id="RHEA-COMP:12669"/>
        <dbReference type="Rhea" id="RHEA-COMP:12674"/>
        <dbReference type="ChEBI" id="CHEBI:15378"/>
        <dbReference type="ChEBI" id="CHEBI:64720"/>
        <dbReference type="ChEBI" id="CHEBI:78442"/>
        <dbReference type="ChEBI" id="CHEBI:78494"/>
        <dbReference type="ChEBI" id="CHEBI:133042"/>
        <dbReference type="EC" id="2.3.2.29"/>
    </reaction>
</comment>
<dbReference type="GO" id="GO:0071596">
    <property type="term" value="P:ubiquitin-dependent protein catabolic process via the N-end rule pathway"/>
    <property type="evidence" value="ECO:0007669"/>
    <property type="project" value="InterPro"/>
</dbReference>
<evidence type="ECO:0000256" key="2">
    <source>
        <dbReference type="ARBA" id="ARBA00022679"/>
    </source>
</evidence>
<dbReference type="NCBIfam" id="NF002346">
    <property type="entry name" value="PRK01305.2-3"/>
    <property type="match status" value="1"/>
</dbReference>
<dbReference type="KEGG" id="tee:Tel_10095"/>
<organism evidence="7 8">
    <name type="scientific">Candidatus Tenderia electrophaga</name>
    <dbReference type="NCBI Taxonomy" id="1748243"/>
    <lineage>
        <taxon>Bacteria</taxon>
        <taxon>Pseudomonadati</taxon>
        <taxon>Pseudomonadota</taxon>
        <taxon>Gammaproteobacteria</taxon>
        <taxon>Candidatus Tenderiales</taxon>
        <taxon>Candidatus Tenderiaceae</taxon>
        <taxon>Candidatus Tenderia</taxon>
    </lineage>
</organism>
<dbReference type="EMBL" id="CP013099">
    <property type="protein sequence ID" value="ALP53470.1"/>
    <property type="molecule type" value="Genomic_DNA"/>
</dbReference>
<evidence type="ECO:0000256" key="3">
    <source>
        <dbReference type="ARBA" id="ARBA00023315"/>
    </source>
</evidence>
<dbReference type="PIRSF" id="PIRSF037208">
    <property type="entry name" value="ATE_pro_prd"/>
    <property type="match status" value="1"/>
</dbReference>
<name>A0A0S2TEA6_9GAMM</name>
<keyword evidence="2 4" id="KW-0808">Transferase</keyword>
<comment type="subcellular location">
    <subcellularLocation>
        <location evidence="4">Cytoplasm</location>
    </subcellularLocation>
</comment>
<keyword evidence="1 4" id="KW-0963">Cytoplasm</keyword>
<dbReference type="AlphaFoldDB" id="A0A0S2TEA6"/>
<dbReference type="STRING" id="1748243.Tel_10095"/>
<dbReference type="InterPro" id="IPR007471">
    <property type="entry name" value="N-end_Aminoacyl_Trfase_N"/>
</dbReference>
<dbReference type="PANTHER" id="PTHR21367:SF1">
    <property type="entry name" value="ARGINYL-TRNA--PROTEIN TRANSFERASE 1"/>
    <property type="match status" value="1"/>
</dbReference>
<dbReference type="InterPro" id="IPR017138">
    <property type="entry name" value="Asp_Glu_LeuTrfase"/>
</dbReference>
<feature type="domain" description="N-end aminoacyl transferase N-terminal" evidence="5">
    <location>
        <begin position="18"/>
        <end position="87"/>
    </location>
</feature>
<dbReference type="NCBIfam" id="NF002342">
    <property type="entry name" value="PRK01305.1-3"/>
    <property type="match status" value="1"/>
</dbReference>
<dbReference type="EC" id="2.3.2.29" evidence="4"/>
<dbReference type="GO" id="GO:0008914">
    <property type="term" value="F:leucyl-tRNA--protein transferase activity"/>
    <property type="evidence" value="ECO:0007669"/>
    <property type="project" value="UniProtKB-UniRule"/>
</dbReference>
<keyword evidence="8" id="KW-1185">Reference proteome</keyword>
<dbReference type="GO" id="GO:0004057">
    <property type="term" value="F:arginyl-tRNA--protein transferase activity"/>
    <property type="evidence" value="ECO:0007669"/>
    <property type="project" value="InterPro"/>
</dbReference>
<dbReference type="InterPro" id="IPR007472">
    <property type="entry name" value="N-end_Aminoacyl_Trfase_C"/>
</dbReference>
<dbReference type="PANTHER" id="PTHR21367">
    <property type="entry name" value="ARGININE-TRNA-PROTEIN TRANSFERASE 1"/>
    <property type="match status" value="1"/>
</dbReference>
<dbReference type="InterPro" id="IPR030700">
    <property type="entry name" value="N-end_Aminoacyl_Trfase"/>
</dbReference>
<gene>
    <name evidence="4" type="primary">bpt</name>
    <name evidence="7" type="ORF">Tel_10095</name>
</gene>
<reference evidence="7" key="1">
    <citation type="submission" date="2015-10" db="EMBL/GenBank/DDBJ databases">
        <title>Description of Candidatus Tenderia electrophaga gen. nov, sp. nov., an Uncultivated Electroautotroph from a Biocathode Enrichment.</title>
        <authorList>
            <person name="Eddie B.J."/>
            <person name="Malanoski A.P."/>
            <person name="Wang Z."/>
            <person name="Hall R.J."/>
            <person name="Oh S.D."/>
            <person name="Heiner C."/>
            <person name="Lin B."/>
            <person name="Strycharz-Glaven S.M."/>
        </authorList>
    </citation>
    <scope>NUCLEOTIDE SEQUENCE [LARGE SCALE GENOMIC DNA]</scope>
    <source>
        <strain evidence="7">NRL1</strain>
    </source>
</reference>
<dbReference type="Proteomes" id="UP000055136">
    <property type="component" value="Chromosome"/>
</dbReference>
<sequence>MNRQNTNSIRCHVTAPFECSYLPGRQASNLVVDPGLPLNDHLLGALLNSGFRRSGAHVYRPQCNGCQECVSVRVPVKRFRPDRSQRRNWRRNRDLCHTPCAAEFQDEQFQLYRRYLASRHHDSEMSNPIPADYVGFLTSPGVRTVFHEFRLEQQLLAVAVADHTPNGLSAVYSFFDPDHPHRGLGTYAVLWLIQHARHVGLPWVYLGYWVKECRKMSYKTRFMPCEGYIDNEWRPVDATGD</sequence>
<accession>A0A0S2TEA6</accession>
<evidence type="ECO:0000313" key="8">
    <source>
        <dbReference type="Proteomes" id="UP000055136"/>
    </source>
</evidence>